<gene>
    <name evidence="4" type="ORF">HCN50_17915</name>
</gene>
<sequence>MELRFLTKNPHKFGEFKKLIEPAGHFVVEAAYSIDEIQTEDMEALVTDKCVKAFARFKRPIFVDHTGLQFEFLDGFPGGLTEIFWNKLKNKRLCEIIGRSSNPRAIATTLLGYCDGRKIHIFKGTIEGVVPTEPRGPEEFQWDAIFIPDGHSQTFAEMGEGKNEISMRKLAVDQFLTHLRDSHGRN</sequence>
<dbReference type="InterPro" id="IPR029001">
    <property type="entry name" value="ITPase-like_fam"/>
</dbReference>
<dbReference type="GO" id="GO:0005737">
    <property type="term" value="C:cytoplasm"/>
    <property type="evidence" value="ECO:0007669"/>
    <property type="project" value="TreeGrafter"/>
</dbReference>
<dbReference type="AlphaFoldDB" id="A0A7Y4H5L8"/>
<dbReference type="Pfam" id="PF01725">
    <property type="entry name" value="Ham1p_like"/>
    <property type="match status" value="1"/>
</dbReference>
<dbReference type="GO" id="GO:0047429">
    <property type="term" value="F:nucleoside triphosphate diphosphatase activity"/>
    <property type="evidence" value="ECO:0007669"/>
    <property type="project" value="InterPro"/>
</dbReference>
<dbReference type="PANTHER" id="PTHR11067:SF9">
    <property type="entry name" value="INOSINE TRIPHOSPHATE PYROPHOSPHATASE"/>
    <property type="match status" value="1"/>
</dbReference>
<evidence type="ECO:0000313" key="4">
    <source>
        <dbReference type="EMBL" id="NOJ48100.1"/>
    </source>
</evidence>
<comment type="caution">
    <text evidence="4">The sequence shown here is derived from an EMBL/GenBank/DDBJ whole genome shotgun (WGS) entry which is preliminary data.</text>
</comment>
<evidence type="ECO:0000256" key="1">
    <source>
        <dbReference type="ARBA" id="ARBA00008023"/>
    </source>
</evidence>
<dbReference type="EMBL" id="JAAVLW010000005">
    <property type="protein sequence ID" value="NOJ48100.1"/>
    <property type="molecule type" value="Genomic_DNA"/>
</dbReference>
<organism evidence="4 5">
    <name type="scientific">Bradyrhizobium archetypum</name>
    <dbReference type="NCBI Taxonomy" id="2721160"/>
    <lineage>
        <taxon>Bacteria</taxon>
        <taxon>Pseudomonadati</taxon>
        <taxon>Pseudomonadota</taxon>
        <taxon>Alphaproteobacteria</taxon>
        <taxon>Hyphomicrobiales</taxon>
        <taxon>Nitrobacteraceae</taxon>
        <taxon>Bradyrhizobium</taxon>
    </lineage>
</organism>
<proteinExistence type="inferred from homology"/>
<dbReference type="GO" id="GO:0009143">
    <property type="term" value="P:nucleoside triphosphate catabolic process"/>
    <property type="evidence" value="ECO:0007669"/>
    <property type="project" value="InterPro"/>
</dbReference>
<dbReference type="Proteomes" id="UP000528734">
    <property type="component" value="Unassembled WGS sequence"/>
</dbReference>
<evidence type="ECO:0000256" key="2">
    <source>
        <dbReference type="ARBA" id="ARBA00022801"/>
    </source>
</evidence>
<dbReference type="SUPFAM" id="SSF52972">
    <property type="entry name" value="ITPase-like"/>
    <property type="match status" value="1"/>
</dbReference>
<dbReference type="CDD" id="cd00515">
    <property type="entry name" value="HAM1"/>
    <property type="match status" value="1"/>
</dbReference>
<dbReference type="GO" id="GO:0009117">
    <property type="term" value="P:nucleotide metabolic process"/>
    <property type="evidence" value="ECO:0007669"/>
    <property type="project" value="UniProtKB-KW"/>
</dbReference>
<dbReference type="RefSeq" id="WP_171710977.1">
    <property type="nucleotide sequence ID" value="NZ_JAAVLW010000005.1"/>
</dbReference>
<dbReference type="InterPro" id="IPR002637">
    <property type="entry name" value="RdgB/HAM1"/>
</dbReference>
<comment type="similarity">
    <text evidence="1">Belongs to the HAM1 NTPase family.</text>
</comment>
<dbReference type="Gene3D" id="3.90.950.10">
    <property type="match status" value="1"/>
</dbReference>
<protein>
    <submittedName>
        <fullName evidence="4">Non-canonical purine NTP pyrophosphatase</fullName>
    </submittedName>
</protein>
<keyword evidence="5" id="KW-1185">Reference proteome</keyword>
<reference evidence="4 5" key="1">
    <citation type="submission" date="2020-03" db="EMBL/GenBank/DDBJ databases">
        <title>Bradyrhizobium diversity isolated from nodules of Muelleranthus trifoliolatus.</title>
        <authorList>
            <person name="Klepa M."/>
            <person name="Helene L."/>
            <person name="Hungria M."/>
        </authorList>
    </citation>
    <scope>NUCLEOTIDE SEQUENCE [LARGE SCALE GENOMIC DNA]</scope>
    <source>
        <strain evidence="4 5">WSM 1744</strain>
    </source>
</reference>
<evidence type="ECO:0000313" key="5">
    <source>
        <dbReference type="Proteomes" id="UP000528734"/>
    </source>
</evidence>
<dbReference type="PANTHER" id="PTHR11067">
    <property type="entry name" value="INOSINE TRIPHOSPHATE PYROPHOSPHATASE/HAM1 PROTEIN"/>
    <property type="match status" value="1"/>
</dbReference>
<name>A0A7Y4H5L8_9BRAD</name>
<evidence type="ECO:0000256" key="3">
    <source>
        <dbReference type="ARBA" id="ARBA00023080"/>
    </source>
</evidence>
<accession>A0A7Y4H5L8</accession>
<keyword evidence="3" id="KW-0546">Nucleotide metabolism</keyword>
<keyword evidence="2" id="KW-0378">Hydrolase</keyword>